<gene>
    <name evidence="3" type="ORF">MERR_LOCUS27819</name>
</gene>
<dbReference type="SUPFAM" id="SSF55394">
    <property type="entry name" value="Bactericidal permeability-increasing protein, BPI"/>
    <property type="match status" value="1"/>
</dbReference>
<dbReference type="Gene3D" id="3.15.10.10">
    <property type="entry name" value="Bactericidal permeability-increasing protein, domain 1"/>
    <property type="match status" value="1"/>
</dbReference>
<dbReference type="GO" id="GO:0008289">
    <property type="term" value="F:lipid binding"/>
    <property type="evidence" value="ECO:0007669"/>
    <property type="project" value="InterPro"/>
</dbReference>
<dbReference type="Proteomes" id="UP000467841">
    <property type="component" value="Unassembled WGS sequence"/>
</dbReference>
<evidence type="ECO:0000313" key="4">
    <source>
        <dbReference type="Proteomes" id="UP000467841"/>
    </source>
</evidence>
<dbReference type="OrthoDB" id="10255543at2759"/>
<dbReference type="InterPro" id="IPR017943">
    <property type="entry name" value="Bactericidal_perm-incr_a/b_dom"/>
</dbReference>
<dbReference type="Pfam" id="PF01273">
    <property type="entry name" value="LBP_BPI_CETP"/>
    <property type="match status" value="1"/>
</dbReference>
<proteinExistence type="predicted"/>
<evidence type="ECO:0000256" key="1">
    <source>
        <dbReference type="SAM" id="SignalP"/>
    </source>
</evidence>
<organism evidence="3 4">
    <name type="scientific">Microthlaspi erraticum</name>
    <dbReference type="NCBI Taxonomy" id="1685480"/>
    <lineage>
        <taxon>Eukaryota</taxon>
        <taxon>Viridiplantae</taxon>
        <taxon>Streptophyta</taxon>
        <taxon>Embryophyta</taxon>
        <taxon>Tracheophyta</taxon>
        <taxon>Spermatophyta</taxon>
        <taxon>Magnoliopsida</taxon>
        <taxon>eudicotyledons</taxon>
        <taxon>Gunneridae</taxon>
        <taxon>Pentapetalae</taxon>
        <taxon>rosids</taxon>
        <taxon>malvids</taxon>
        <taxon>Brassicales</taxon>
        <taxon>Brassicaceae</taxon>
        <taxon>Coluteocarpeae</taxon>
        <taxon>Microthlaspi</taxon>
    </lineage>
</organism>
<evidence type="ECO:0000259" key="2">
    <source>
        <dbReference type="Pfam" id="PF01273"/>
    </source>
</evidence>
<sequence>MAFTKGTMILVFCVLALLTLPQSNHGGHISILVSETGLEFAKDFLINKVIATTIPLQLPSIEKKVRIPLIGKVRMGLSNIQINAVNVQSSKIETGGNGIGLSVSGATADLIMDWSYLYKASFFKISDHGNASVKVNGMDLKTTVTLVDNNGSLKIASRGSDCKVRSIGIHINGGASWLYQGYCFV</sequence>
<accession>A0A6D2JX31</accession>
<dbReference type="AlphaFoldDB" id="A0A6D2JX31"/>
<dbReference type="EMBL" id="CACVBM020001229">
    <property type="protein sequence ID" value="CAA7040584.1"/>
    <property type="molecule type" value="Genomic_DNA"/>
</dbReference>
<dbReference type="InterPro" id="IPR017942">
    <property type="entry name" value="Lipid-bd_serum_glycop_N"/>
</dbReference>
<feature type="domain" description="Lipid-binding serum glycoprotein N-terminal" evidence="2">
    <location>
        <begin position="37"/>
        <end position="181"/>
    </location>
</feature>
<evidence type="ECO:0000313" key="3">
    <source>
        <dbReference type="EMBL" id="CAA7040584.1"/>
    </source>
</evidence>
<keyword evidence="4" id="KW-1185">Reference proteome</keyword>
<dbReference type="PANTHER" id="PTHR46801">
    <property type="entry name" value="OS06G0309200 PROTEIN"/>
    <property type="match status" value="1"/>
</dbReference>
<dbReference type="InterPro" id="IPR045897">
    <property type="entry name" value="BPI/LBP_pln"/>
</dbReference>
<reference evidence="3" key="1">
    <citation type="submission" date="2020-01" db="EMBL/GenBank/DDBJ databases">
        <authorList>
            <person name="Mishra B."/>
        </authorList>
    </citation>
    <scope>NUCLEOTIDE SEQUENCE [LARGE SCALE GENOMIC DNA]</scope>
</reference>
<keyword evidence="1" id="KW-0732">Signal</keyword>
<name>A0A6D2JX31_9BRAS</name>
<feature type="signal peptide" evidence="1">
    <location>
        <begin position="1"/>
        <end position="26"/>
    </location>
</feature>
<comment type="caution">
    <text evidence="3">The sequence shown here is derived from an EMBL/GenBank/DDBJ whole genome shotgun (WGS) entry which is preliminary data.</text>
</comment>
<dbReference type="PANTHER" id="PTHR46801:SF2">
    <property type="entry name" value="LIPOPOLYSACCHARIDE-BINDING PROTEIN"/>
    <property type="match status" value="1"/>
</dbReference>
<protein>
    <recommendedName>
        <fullName evidence="2">Lipid-binding serum glycoprotein N-terminal domain-containing protein</fullName>
    </recommendedName>
</protein>
<feature type="chain" id="PRO_5025435259" description="Lipid-binding serum glycoprotein N-terminal domain-containing protein" evidence="1">
    <location>
        <begin position="27"/>
        <end position="185"/>
    </location>
</feature>